<name>A0A0U3E9S5_9CREN</name>
<evidence type="ECO:0000256" key="1">
    <source>
        <dbReference type="ARBA" id="ARBA00003043"/>
    </source>
</evidence>
<evidence type="ECO:0000256" key="4">
    <source>
        <dbReference type="ARBA" id="ARBA00022490"/>
    </source>
</evidence>
<evidence type="ECO:0000256" key="9">
    <source>
        <dbReference type="HAMAP-Rule" id="MF_00628"/>
    </source>
</evidence>
<dbReference type="InterPro" id="IPR034759">
    <property type="entry name" value="Pept_tRNA_hydro_arch"/>
</dbReference>
<dbReference type="PATRIC" id="fig|940295.4.peg.1483"/>
<dbReference type="GO" id="GO:0006412">
    <property type="term" value="P:translation"/>
    <property type="evidence" value="ECO:0007669"/>
    <property type="project" value="UniProtKB-UniRule"/>
</dbReference>
<dbReference type="STRING" id="940295.EYM_07620"/>
<dbReference type="Pfam" id="PF01981">
    <property type="entry name" value="PTH2"/>
    <property type="match status" value="1"/>
</dbReference>
<dbReference type="Proteomes" id="UP000060778">
    <property type="component" value="Chromosome"/>
</dbReference>
<comment type="similarity">
    <text evidence="6 9">Belongs to the PTH2 family.</text>
</comment>
<dbReference type="AlphaFoldDB" id="A0A0U3E9S5"/>
<comment type="subcellular location">
    <subcellularLocation>
        <location evidence="2 9">Cytoplasm</location>
    </subcellularLocation>
</comment>
<evidence type="ECO:0000313" key="10">
    <source>
        <dbReference type="EMBL" id="ALU12062.1"/>
    </source>
</evidence>
<gene>
    <name evidence="9" type="primary">pth</name>
    <name evidence="10" type="ORF">EYM_07620</name>
</gene>
<sequence>MKFKQSIVVRTDLKMGRGKIAAQVAHASCEAVFIALERAIWREWVHKWRMEGQKKVVLKASSESELLELYSKALKKGLPCSLIRDAGLTQLPPNTLTAIAIGPAPEEMVNELTSHLKLL</sequence>
<organism evidence="10 11">
    <name type="scientific">Ignicoccus islandicus DSM 13165</name>
    <dbReference type="NCBI Taxonomy" id="940295"/>
    <lineage>
        <taxon>Archaea</taxon>
        <taxon>Thermoproteota</taxon>
        <taxon>Thermoprotei</taxon>
        <taxon>Desulfurococcales</taxon>
        <taxon>Desulfurococcaceae</taxon>
        <taxon>Ignicoccus</taxon>
    </lineage>
</organism>
<dbReference type="CDD" id="cd02430">
    <property type="entry name" value="PTH2"/>
    <property type="match status" value="1"/>
</dbReference>
<protein>
    <recommendedName>
        <fullName evidence="8 9">Peptidyl-tRNA hydrolase</fullName>
        <shortName evidence="9">PTH</shortName>
        <ecNumber evidence="3 9">3.1.1.29</ecNumber>
    </recommendedName>
</protein>
<dbReference type="SUPFAM" id="SSF102462">
    <property type="entry name" value="Peptidyl-tRNA hydrolase II"/>
    <property type="match status" value="1"/>
</dbReference>
<keyword evidence="5 9" id="KW-0378">Hydrolase</keyword>
<dbReference type="OrthoDB" id="6075at2157"/>
<dbReference type="HAMAP" id="MF_00628">
    <property type="entry name" value="Pept_tRNA_hydro_arch"/>
    <property type="match status" value="1"/>
</dbReference>
<comment type="catalytic activity">
    <reaction evidence="7 9">
        <text>an N-acyl-L-alpha-aminoacyl-tRNA + H2O = an N-acyl-L-amino acid + a tRNA + H(+)</text>
        <dbReference type="Rhea" id="RHEA:54448"/>
        <dbReference type="Rhea" id="RHEA-COMP:10123"/>
        <dbReference type="Rhea" id="RHEA-COMP:13883"/>
        <dbReference type="ChEBI" id="CHEBI:15377"/>
        <dbReference type="ChEBI" id="CHEBI:15378"/>
        <dbReference type="ChEBI" id="CHEBI:59874"/>
        <dbReference type="ChEBI" id="CHEBI:78442"/>
        <dbReference type="ChEBI" id="CHEBI:138191"/>
        <dbReference type="EC" id="3.1.1.29"/>
    </reaction>
</comment>
<evidence type="ECO:0000256" key="7">
    <source>
        <dbReference type="ARBA" id="ARBA00048707"/>
    </source>
</evidence>
<evidence type="ECO:0000256" key="6">
    <source>
        <dbReference type="ARBA" id="ARBA00038050"/>
    </source>
</evidence>
<evidence type="ECO:0000256" key="2">
    <source>
        <dbReference type="ARBA" id="ARBA00004496"/>
    </source>
</evidence>
<dbReference type="NCBIfam" id="TIGR00283">
    <property type="entry name" value="arch_pth2"/>
    <property type="match status" value="1"/>
</dbReference>
<dbReference type="PANTHER" id="PTHR12649">
    <property type="entry name" value="PEPTIDYL-TRNA HYDROLASE 2"/>
    <property type="match status" value="1"/>
</dbReference>
<evidence type="ECO:0000313" key="11">
    <source>
        <dbReference type="Proteomes" id="UP000060778"/>
    </source>
</evidence>
<accession>A0A0U3E9S5</accession>
<dbReference type="KEGG" id="iis:EYM_07620"/>
<dbReference type="PANTHER" id="PTHR12649:SF11">
    <property type="entry name" value="PEPTIDYL-TRNA HYDROLASE 2, MITOCHONDRIAL"/>
    <property type="match status" value="1"/>
</dbReference>
<keyword evidence="4 9" id="KW-0963">Cytoplasm</keyword>
<reference evidence="10 11" key="1">
    <citation type="submission" date="2013-11" db="EMBL/GenBank/DDBJ databases">
        <title>Comparative genomics of Ignicoccus.</title>
        <authorList>
            <person name="Podar M."/>
        </authorList>
    </citation>
    <scope>NUCLEOTIDE SEQUENCE [LARGE SCALE GENOMIC DNA]</scope>
    <source>
        <strain evidence="10 11">DSM 13165</strain>
    </source>
</reference>
<dbReference type="GeneID" id="30680897"/>
<dbReference type="EMBL" id="CP006867">
    <property type="protein sequence ID" value="ALU12062.1"/>
    <property type="molecule type" value="Genomic_DNA"/>
</dbReference>
<dbReference type="EC" id="3.1.1.29" evidence="3 9"/>
<evidence type="ECO:0000256" key="5">
    <source>
        <dbReference type="ARBA" id="ARBA00022801"/>
    </source>
</evidence>
<dbReference type="RefSeq" id="WP_075050479.1">
    <property type="nucleotide sequence ID" value="NZ_CP006867.1"/>
</dbReference>
<keyword evidence="11" id="KW-1185">Reference proteome</keyword>
<dbReference type="InterPro" id="IPR023476">
    <property type="entry name" value="Pep_tRNA_hydro_II_dom_sf"/>
</dbReference>
<dbReference type="GO" id="GO:0005829">
    <property type="term" value="C:cytosol"/>
    <property type="evidence" value="ECO:0007669"/>
    <property type="project" value="TreeGrafter"/>
</dbReference>
<dbReference type="NCBIfam" id="NF003314">
    <property type="entry name" value="PRK04322.1"/>
    <property type="match status" value="1"/>
</dbReference>
<evidence type="ECO:0000256" key="8">
    <source>
        <dbReference type="ARBA" id="ARBA00050038"/>
    </source>
</evidence>
<dbReference type="InterPro" id="IPR002833">
    <property type="entry name" value="PTH2"/>
</dbReference>
<dbReference type="FunFam" id="3.40.1490.10:FF:000001">
    <property type="entry name" value="Peptidyl-tRNA hydrolase 2"/>
    <property type="match status" value="1"/>
</dbReference>
<evidence type="ECO:0000256" key="3">
    <source>
        <dbReference type="ARBA" id="ARBA00013260"/>
    </source>
</evidence>
<dbReference type="Gene3D" id="3.40.1490.10">
    <property type="entry name" value="Bit1"/>
    <property type="match status" value="1"/>
</dbReference>
<comment type="function">
    <text evidence="1 9">The natural substrate for this enzyme may be peptidyl-tRNAs which drop off the ribosome during protein synthesis.</text>
</comment>
<proteinExistence type="inferred from homology"/>
<dbReference type="GO" id="GO:0004045">
    <property type="term" value="F:peptidyl-tRNA hydrolase activity"/>
    <property type="evidence" value="ECO:0007669"/>
    <property type="project" value="UniProtKB-UniRule"/>
</dbReference>